<protein>
    <submittedName>
        <fullName evidence="4">Uncharacterized protein</fullName>
    </submittedName>
</protein>
<dbReference type="GO" id="GO:0005886">
    <property type="term" value="C:plasma membrane"/>
    <property type="evidence" value="ECO:0007669"/>
    <property type="project" value="UniProtKB-SubCell"/>
</dbReference>
<keyword evidence="3" id="KW-0472">Membrane</keyword>
<sequence>MKRILLINKKLLIFFLTIITFVVIHSMDLDDKLLYKFFHWEEEFSILKQNHKKELVVINEIEKNLSGITYNENTDTLFAITNSPRDIYELDKNGNVLRKISLKGFKDTEDITYIKDNKFAILDEELNGLFIVDINDDTKFISIEDSIKKFIFDIKKFENFGLEGISYDKTEDKFYMVNERNPKKIVSVKGIIRNNQLEVNIKDELLENNFYLADLSAIHFDDIDRRLYLLSDESALLGRIDDKKDFKKYLDLMDNEISSKMKNSEGITRDKEGNIYIVSEPNLFFSIKKNRI</sequence>
<accession>A0A0G9JYP2</accession>
<dbReference type="InterPro" id="IPR009722">
    <property type="entry name" value="YjiK/CarP"/>
</dbReference>
<gene>
    <name evidence="4" type="ORF">AA20_06765</name>
</gene>
<reference evidence="4 5" key="1">
    <citation type="submission" date="2014-01" db="EMBL/GenBank/DDBJ databases">
        <title>Development of a Comparative Genomic Fingerprinting Assay for High Resolution Genotyping of Arcobacter butzleri.</title>
        <authorList>
            <person name="Webb A.L."/>
            <person name="Inglis G.D."/>
            <person name="Kruczkiewicz P."/>
            <person name="Selinger L.B."/>
            <person name="Taboada E.N."/>
        </authorList>
    </citation>
    <scope>NUCLEOTIDE SEQUENCE [LARGE SCALE GENOMIC DNA]</scope>
    <source>
        <strain evidence="4 5">L348</strain>
    </source>
</reference>
<keyword evidence="2" id="KW-1003">Cell membrane</keyword>
<dbReference type="Pfam" id="PF06977">
    <property type="entry name" value="SdiA-regulated"/>
    <property type="match status" value="1"/>
</dbReference>
<dbReference type="RefSeq" id="WP_046996760.1">
    <property type="nucleotide sequence ID" value="NZ_JAIQ01000099.1"/>
</dbReference>
<proteinExistence type="predicted"/>
<dbReference type="SUPFAM" id="SSF50956">
    <property type="entry name" value="Thermostable phytase (3-phytase)"/>
    <property type="match status" value="1"/>
</dbReference>
<dbReference type="AlphaFoldDB" id="A0A0G9JYP2"/>
<name>A0A0G9JYP2_9BACT</name>
<dbReference type="CDD" id="cd09971">
    <property type="entry name" value="SdiA-regulated"/>
    <property type="match status" value="1"/>
</dbReference>
<comment type="subcellular location">
    <subcellularLocation>
        <location evidence="1">Cell membrane</location>
    </subcellularLocation>
</comment>
<evidence type="ECO:0000256" key="2">
    <source>
        <dbReference type="ARBA" id="ARBA00022475"/>
    </source>
</evidence>
<comment type="caution">
    <text evidence="4">The sequence shown here is derived from an EMBL/GenBank/DDBJ whole genome shotgun (WGS) entry which is preliminary data.</text>
</comment>
<dbReference type="PATRIC" id="fig|1447256.3.peg.1320"/>
<dbReference type="Proteomes" id="UP000035514">
    <property type="component" value="Unassembled WGS sequence"/>
</dbReference>
<evidence type="ECO:0000256" key="1">
    <source>
        <dbReference type="ARBA" id="ARBA00004236"/>
    </source>
</evidence>
<evidence type="ECO:0000313" key="5">
    <source>
        <dbReference type="Proteomes" id="UP000035514"/>
    </source>
</evidence>
<evidence type="ECO:0000256" key="3">
    <source>
        <dbReference type="ARBA" id="ARBA00023136"/>
    </source>
</evidence>
<evidence type="ECO:0000313" key="4">
    <source>
        <dbReference type="EMBL" id="KLD99398.1"/>
    </source>
</evidence>
<organism evidence="4 5">
    <name type="scientific">Aliarcobacter butzleri L348</name>
    <dbReference type="NCBI Taxonomy" id="1447256"/>
    <lineage>
        <taxon>Bacteria</taxon>
        <taxon>Pseudomonadati</taxon>
        <taxon>Campylobacterota</taxon>
        <taxon>Epsilonproteobacteria</taxon>
        <taxon>Campylobacterales</taxon>
        <taxon>Arcobacteraceae</taxon>
        <taxon>Aliarcobacter</taxon>
    </lineage>
</organism>
<dbReference type="EMBL" id="JAIQ01000099">
    <property type="protein sequence ID" value="KLD99398.1"/>
    <property type="molecule type" value="Genomic_DNA"/>
</dbReference>